<reference evidence="3" key="1">
    <citation type="submission" date="2014-09" db="EMBL/GenBank/DDBJ databases">
        <authorList>
            <person name="Gomez-Valero L."/>
        </authorList>
    </citation>
    <scope>NUCLEOTIDE SEQUENCE [LARGE SCALE GENOMIC DNA]</scope>
    <source>
        <strain evidence="3">ATCC35250</strain>
    </source>
</reference>
<dbReference type="InterPro" id="IPR022099">
    <property type="entry name" value="DUF3638"/>
</dbReference>
<accession>A0A0A8UZF9</accession>
<name>A0A0A8UZF9_LEGHA</name>
<organism evidence="2 3">
    <name type="scientific">Legionella hackeliae</name>
    <dbReference type="NCBI Taxonomy" id="449"/>
    <lineage>
        <taxon>Bacteria</taxon>
        <taxon>Pseudomonadati</taxon>
        <taxon>Pseudomonadota</taxon>
        <taxon>Gammaproteobacteria</taxon>
        <taxon>Legionellales</taxon>
        <taxon>Legionellaceae</taxon>
        <taxon>Legionella</taxon>
    </lineage>
</organism>
<dbReference type="RefSeq" id="WP_045107185.1">
    <property type="nucleotide sequence ID" value="NZ_LN681225.1"/>
</dbReference>
<dbReference type="InterPro" id="IPR018247">
    <property type="entry name" value="EF_Hand_1_Ca_BS"/>
</dbReference>
<keyword evidence="3" id="KW-1185">Reference proteome</keyword>
<dbReference type="KEGG" id="lha:LHA_3123"/>
<dbReference type="PROSITE" id="PS00018">
    <property type="entry name" value="EF_HAND_1"/>
    <property type="match status" value="1"/>
</dbReference>
<dbReference type="Pfam" id="PF12340">
    <property type="entry name" value="DUF3638"/>
    <property type="match status" value="1"/>
</dbReference>
<evidence type="ECO:0000259" key="1">
    <source>
        <dbReference type="Pfam" id="PF12340"/>
    </source>
</evidence>
<gene>
    <name evidence="2" type="ORF">LHA_3123</name>
</gene>
<dbReference type="EMBL" id="LN681225">
    <property type="protein sequence ID" value="CEK12109.1"/>
    <property type="molecule type" value="Genomic_DNA"/>
</dbReference>
<feature type="domain" description="DUF3638" evidence="1">
    <location>
        <begin position="1917"/>
        <end position="2121"/>
    </location>
</feature>
<dbReference type="OrthoDB" id="5653345at2"/>
<dbReference type="HOGENOM" id="CLU_223788_0_0_6"/>
<dbReference type="PATRIC" id="fig|449.7.peg.1654"/>
<proteinExistence type="predicted"/>
<dbReference type="Proteomes" id="UP000032803">
    <property type="component" value="Chromosome I"/>
</dbReference>
<dbReference type="STRING" id="449.LHA_3123"/>
<sequence length="4314" mass="492011">MTKITPAIFAGIENDAHLGGLYQLGGQPFIDAIDYLQEYVKELQIKGEVPPAYKKLLDDMDYLKRVEKELEAVRVLDAFYEADIKKLATDIKNKVLALKEGERLFIPGGWININGGGHAMVYQIMRTSDEEFSFTAINAGSGLNYHHKKSSREKELYNPTKAWEFRAPTTDFQKEELGLFLSRLLKAKVPTKKRKFFTEKVLYEETLASISHIGGMATEKNKIPDFGYTGSQLSGTCTQRCLHQMLKLNSPSAIDYERFIFEFKHYALLDYVKACFDTKVLPLTPGAISQIRLAVENNLKILKISHQSDNGIKQPLFDDVTTEDYVNELRTIQQRLDTHKFTATSKRITEDDPEPDLELYSSSSITGKPSLFRSTTDNKFPLPFNFNSGKNLLKNLELAIQNLKELPTPEAQYYYLQQIMASLPLDVEAKRPGYEELKTVIDCQILEAHLDSLQRVLVNLQENWLKTGQVPTLNVMGLQLITMQVRVKEMITRTQKLPSFMPFAATMLNTLLEHNRRNPFYATNHVVFDRNFAQMQKDFSDAKTNTHPVFYKFLNDLMATEPTLYEQLNAQYDSTFGSDTSELHKLIRLKENDLRALYLISLHLSGKTLLKTNGTPDFSPIIQKIKDYLSFEAKLRRAINPFFLKNLDDKPRLDFIINDKDRHLMLYTPLYPTFLTWQELSTKLPENKYVLPESPAKDALDAEITKYCSLNQTRPLKSANEIQLQPIKSKVAVDRPVTQADITARDYLHLRTQPKFQVALTIDYFTRNIDKLALEANKRYLEANLFQSTLLQTEFKKTAFFPQFDRLLKTGYRFFNKNGQLTTDSLLFVRLNFLVSRYLYQMDKSAGILRLKMLQADLLKQLELENDSKVTYVLQQYLFLTTTTLIELDQNPGELFEHAFKAYVYIQSHANPFILEDLAHRVDVDSNIAKFQTLLSQQSEQKLQKAVEDYLQSDPGSREYTVTPAKFPIYRLQNKDGAQLEFNILECKLFERGLARSGVPLALQNHPLMKHLGLQDKQECLVNSDGSYMILPDKENEVSLFYQTDKLTVQKTWRVAGTVDEYELQPLTERHHAYHANRSISPTNSSLPLVLTDGSMDYWRSKNPIKGNLLVCNGKPSYLVKGGEKFVLLNEKGEETNYQLSKLKPEWIRLLNTFESNQFILAHSNPTDTVIKLPRYNLTFNVSDAKPELIHQETQECVVDAPSPIHPAVAGLLLEKKGHTRYLVPVSRFYATEKDAEPGDFYPVIHDTYGTIAKSEVKEEWKRRPPLQKPMWHYQGSERAISFRLHNGEPVADTVADALYLAYTYLATNQPEKAWAVLQDCNARLGGLTGDPAELQFVSWICEDLPHILAHKHDKQKKAIRSTPPYVACQLKAMSLVSDFLLQDRKFDLKNPSQEDTANAQYAQLQYQQTKNFLDRLPSKIYQSFTRLQSMRRHLEHSFTLSTLERKRLLDYYQQSQPDKTFPKGALGYEWMLLSIEAIQQEQDTLIARKQSGLLSKDDTKRLAFIEKQLQKIKPTIANSSSLVPVRIDLTLKSDSKIEESRLKKTTKDIFEKWKMQLSLEKEEDDLKLKAAFDVLTSEINEDTFITHFPTYLKLAASGQDPTLQHRLSTFCAATLIANRHTPLDKQESHIPLLCNILYRACHHHFNTKLTTITLADLITRVSDSYCPSLEVLEARDVYDPILAKPKEILAKDRPKFVPLTVPTLEKTALLEQEDAQVFIESKDSAVKEFHGLIAKYRKVHEETVTKIKDTTNEELAGALLLQAEQQQKEIAQRLIDTPQLAIFIRDLVAHVEKPLAEQREKAWNNALALANEGPEDVKRAREWHIARLAKEKPTLNKQDLFTLYCRGDANYGAELTGLSPEKVKTLYAAIHAALFKDIQGQLFKQVGKKIDSAVSMGNADDAVQALEILAREEIPALTSPATVIIQHEEDILLRRRQVSAIASLLESSPDGKGFKETIEKIIPGGGKSKVIIPVAAESKARGDNLVVWEVPPELLATNYVDANRTSQRLFGKRAYRFEFNRDSNCSPKRLQQMYYLFTEIMTTRSYLMTTGPSIRSLELKYLELLFAKDRDSNWRKQVYWLDKITNLFHHNADCLIDEVHQGLWLKKKLNYTLGNTSPLEPNLIKNGVALYSFIDKDFVKKAHELPLNYDWEPFQNELANKLLNEQASPLSHFVAKAVKLYGNKAKEELLAYLTNKATELSPIVLNAKLEDKATLAFFKQQINVLLPSTLRGNTTVSKFEVTYGPSLIQGLSPVEYTLAIPYVGNKVSNEASRFGNELEAMNYSIQMMLIRGISEELFAERIASWISTARQELFQNPNFKHLDETPTARGFALLEKGLTLNQVDLANPKQMAELHERHKYNRSLINTLLQERVLKQIHQDGAILHSDAYNHVDIYRSTQGVSGTPSNHTTYHQRLNFDPKNSFGSDAYTVELLRSKKTNITYLDYTNVAEFIKTAFTKSESKERIRAIIDINATFTGVTNLDVAREIVNFIKENPTHFSNPIKHVLYFNADQVLCALDVEKPEKPIVLGTSDEKEIAHLLGSSPEERFTLYDQVHTLGIDIRQYSHAHALVLTDEKDSFQAWKQGNDRMRGLSQSQTVEFISPTRILGLSYDELVKRLQANDQKVLELDNLFAAKGQMTNLLRRTCLSLIQDLPSEEVEAKANLAKHFEEFFIDVPSRDFFALYGALSRKDKIENIFKSFKTQLLDIWTECHKKANIRLSSEALDLIGKSLQDIIDRAIPNCQAEYENAHDSGNKEVQVQKQVQKQVQTQRVALNASYNKQRRPANELTWNYTSQVRSFQDNIKNKTVTANSLCDKTATPNLFSENLRLSTNYAVTYRYQDEYTDAFLKPVFLVWYHLDDKKCLHATVVTPQESESLEKLINLNGVNNSWLATTDDTVIAGTAPDNICSNSEYQELREQVRFFNGECKSLLNQDTPLLWLDKKASDKLAFFEQHLLPYRPGSETELEQLKTTLLKGNIEGFVYITKHPFDDLIDCDWQTLFPSAAPVQIAEYQKMASVFNYLNKNWFSKNLTQELSKFNLPPNSLFYANEQVQRLSKIKKLLQQVEQLKTPLLTQLPEEEKLCLEKCLDITLETFYEQQGIKNPSTAPIGSIELATVEAFNILQNHPVMQIPELQSERGDTLFSNWFRKLAQNTSSKEVLRAILKKNPTMSVLHSILVNNSCDEFITQSVLSSMELSEDTLKLLAEKSLSTESIDKLLKKTNLSDDVLETLICNKKVNLSTTQLSFILERTKNSSIVAAAYSHQSANEDIKKAVFTHIAFNSVTLKTLLKSRAIDANTAIGLLSHPTAITSPVLLTMVAEFGSRVVLPVLSHSAITPSTKSKILNITELTLEVAQKLSEDNDHELCQNLTTKIFDKYKIAKESEKIEWENCLDKIFKHYIKRDNEHKENILTVVKAQLTSKTGFSIIPFSERAFNHPRLGFMLLSSFGSQAIPMLPFQEMVNVANTDELKLLLQQEKTGNLSEDQLQLLIKKCTTSELRDLILTRTDLSEKILRQFLEDKELTETQLGLIIKMAREDSTLKLAYAHPAATPANRKLIYTRSAFSSDTLLSLIYEDKLDNEEILFIFDNTKLINFGHLSHIALKKVNSQVLLAAASHSSANTQLWGLIVENDEFSVHVALRILDKINTYDSRPLLAKLAKKVLSFTEDKQQTEGWDPVLAKLLMKYIHADDFSREEIIEIIKSNPSKSPIIGLMTLRVFGKEARDIELPLTKMIRIATSEEQLLLLIPNFKSKTHYDKLLERDDLTEKVVQAVLKTDHSFTEPQLLSILMDAETEETLTSVYKQAKDLKSVRKTLLQHAALSSNLLLSLVKGLSRDEVKLALQHPAVTSAVLEAMLKEKLHSDDLLMVVSHRNANTQVRNLAIQSRSFSPAVAQQVIASSNSIDDDHHLFVNLIQRTIEQSHIRLPENSWENCFIELIKKYSKHASLDTIIQEIISTPHLSPKVVKSIIEHTNFVKNLGVRNNLLDILFKLGNAQEDTLIDLLEKYQEEGKQKDALDVIREQSDLSPRLGLTMVRLFGKDATEAITLPMKAMISIANEDDVKLLVDPDKTGKLSEDDLLSLAEKTTSQNDLDKLLNRQELTEPVLRVIAKKCSKEDQFEKILQKNRLSYELYIIVANKVPGYDNLTKALSNLSESDRRTWLDFRTTQYNEMKQQLPADAKQQIELSLEQLKLKACKHAVKALHSPSYENVARTAITLYCQLNKATKTYFDNPNGDYQNFQKECTELITQAKSVLEQHRGYKQILLDILNVLLNVVTLKFAFSNNWRFFQAKTATADVADIVGETIKNPPPSKPT</sequence>
<protein>
    <recommendedName>
        <fullName evidence="1">DUF3638 domain-containing protein</fullName>
    </recommendedName>
</protein>
<evidence type="ECO:0000313" key="3">
    <source>
        <dbReference type="Proteomes" id="UP000032803"/>
    </source>
</evidence>
<evidence type="ECO:0000313" key="2">
    <source>
        <dbReference type="EMBL" id="CEK12109.1"/>
    </source>
</evidence>